<feature type="chain" id="PRO_5008383684" evidence="2">
    <location>
        <begin position="21"/>
        <end position="349"/>
    </location>
</feature>
<dbReference type="RefSeq" id="WP_039044714.1">
    <property type="nucleotide sequence ID" value="NZ_CP027852.1"/>
</dbReference>
<evidence type="ECO:0000256" key="1">
    <source>
        <dbReference type="SAM" id="MobiDB-lite"/>
    </source>
</evidence>
<proteinExistence type="predicted"/>
<feature type="region of interest" description="Disordered" evidence="1">
    <location>
        <begin position="51"/>
        <end position="74"/>
    </location>
</feature>
<dbReference type="KEGG" id="pshi:SAMEA2665130_1496"/>
<comment type="caution">
    <text evidence="3">The sequence shown here is derived from an EMBL/GenBank/DDBJ whole genome shotgun (WGS) entry which is preliminary data.</text>
</comment>
<gene>
    <name evidence="3" type="ORF">J2R62_13175</name>
</gene>
<name>A0A1A9AY22_PLESH</name>
<evidence type="ECO:0000313" key="4">
    <source>
        <dbReference type="Proteomes" id="UP000664658"/>
    </source>
</evidence>
<dbReference type="InterPro" id="IPR016896">
    <property type="entry name" value="DUF2860"/>
</dbReference>
<dbReference type="Proteomes" id="UP000664658">
    <property type="component" value="Unassembled WGS sequence"/>
</dbReference>
<dbReference type="EMBL" id="JAFNAA010000015">
    <property type="protein sequence ID" value="MBO1109147.1"/>
    <property type="molecule type" value="Genomic_DNA"/>
</dbReference>
<accession>A0A1A9AY22</accession>
<keyword evidence="2" id="KW-0732">Signal</keyword>
<dbReference type="PIRSF" id="PIRSF028696">
    <property type="entry name" value="UCP028696"/>
    <property type="match status" value="1"/>
</dbReference>
<reference evidence="3" key="1">
    <citation type="submission" date="2021-03" db="EMBL/GenBank/DDBJ databases">
        <title>Plesiomonas shigelloides zfcc0051, isolated from zebrafish feces.</title>
        <authorList>
            <person name="Vanderhoek Z."/>
            <person name="Gaulke C."/>
        </authorList>
    </citation>
    <scope>NUCLEOTIDE SEQUENCE</scope>
    <source>
        <strain evidence="3">Zfcc0051</strain>
    </source>
</reference>
<dbReference type="AlphaFoldDB" id="A0A1A9AY22"/>
<sequence>MKTKALITLPLLTIAGYANAAGPFDIPTESGWSGFVSAGVNVTRNSSNLYLGPSGEDGANKQVNSLTSDPSGKNQVSPAFNLDLRYTLGDSGTQFYLGNLIQDTVRLDFSQQLGVRQRLGQSGIVSVSYVFSGLPNKVWQDPYAIGTDRSDTRRDINGVQVGWQNIMGSNFSADYSYRDISVDSENSGQFLLNNIDPILGRTLTQQEVNMLKRSGKSHTSKVSYFYAIDQRQSLIPEFRYVDNSLDGDAMSNTQFGGLLSYFWRSEDSQYNIVSNLYLGKTDYSDANPVFGQKTDSTDFAANVVLFKNNIFDVKKLSAYAGVAYGEINSDVNFFNTTLTNFTTGLLYRF</sequence>
<feature type="compositionally biased region" description="Polar residues" evidence="1">
    <location>
        <begin position="61"/>
        <end position="74"/>
    </location>
</feature>
<dbReference type="Pfam" id="PF11059">
    <property type="entry name" value="DUF2860"/>
    <property type="match status" value="1"/>
</dbReference>
<feature type="signal peptide" evidence="2">
    <location>
        <begin position="1"/>
        <end position="20"/>
    </location>
</feature>
<evidence type="ECO:0000313" key="3">
    <source>
        <dbReference type="EMBL" id="MBO1109147.1"/>
    </source>
</evidence>
<protein>
    <submittedName>
        <fullName evidence="3">DUF2860 family protein</fullName>
    </submittedName>
</protein>
<organism evidence="3 4">
    <name type="scientific">Plesiomonas shigelloides</name>
    <name type="common">Aeromonas shigelloides</name>
    <dbReference type="NCBI Taxonomy" id="703"/>
    <lineage>
        <taxon>Bacteria</taxon>
        <taxon>Pseudomonadati</taxon>
        <taxon>Pseudomonadota</taxon>
        <taxon>Gammaproteobacteria</taxon>
        <taxon>Enterobacterales</taxon>
        <taxon>Enterobacteriaceae</taxon>
        <taxon>Plesiomonas</taxon>
    </lineage>
</organism>
<evidence type="ECO:0000256" key="2">
    <source>
        <dbReference type="SAM" id="SignalP"/>
    </source>
</evidence>